<proteinExistence type="predicted"/>
<dbReference type="OrthoDB" id="5428890at2759"/>
<keyword evidence="1" id="KW-0472">Membrane</keyword>
<comment type="caution">
    <text evidence="2">The sequence shown here is derived from an EMBL/GenBank/DDBJ whole genome shotgun (WGS) entry which is preliminary data.</text>
</comment>
<dbReference type="Proteomes" id="UP000799764">
    <property type="component" value="Unassembled WGS sequence"/>
</dbReference>
<evidence type="ECO:0000256" key="1">
    <source>
        <dbReference type="SAM" id="Phobius"/>
    </source>
</evidence>
<sequence>MSPNRPFVVNILDDLSALNTSLKFDLICKIWSSVGLSLSTFRESEYTAFFAHLSREVSYLKHNHSELAADGVEQAIDLICTLKENMSEPRYDILLKFREQFPNVDDHSLNRTIELVARLWLTAKAALDVGVPATMHTNYGTLEWPTEVSLKEAVQSHFSDVDATDIRDESLGPGLDPSFTASTLVEICGIKLSWTSNLMDHLRLDKRHRVLTVYEHKICLLNHTKGIDSPLPLDLLHETIDTLNLLFPFGHGPTRELLRRENKLALYGLGTCNRTRRLGIGDYRIWRTQITSLVDVFNEPPRNWWQLLSDRRDLREWTTLWLGLMVLVLTIVSIVTGTVSSVYAVKQYNLARAQACAACAM</sequence>
<dbReference type="AlphaFoldDB" id="A0A9P4U3Y2"/>
<name>A0A9P4U3Y2_9PLEO</name>
<evidence type="ECO:0000313" key="2">
    <source>
        <dbReference type="EMBL" id="KAF2437359.1"/>
    </source>
</evidence>
<dbReference type="EMBL" id="MU001516">
    <property type="protein sequence ID" value="KAF2437359.1"/>
    <property type="molecule type" value="Genomic_DNA"/>
</dbReference>
<feature type="transmembrane region" description="Helical" evidence="1">
    <location>
        <begin position="320"/>
        <end position="345"/>
    </location>
</feature>
<accession>A0A9P4U3Y2</accession>
<keyword evidence="3" id="KW-1185">Reference proteome</keyword>
<protein>
    <submittedName>
        <fullName evidence="2">Uncharacterized protein</fullName>
    </submittedName>
</protein>
<organism evidence="2 3">
    <name type="scientific">Karstenula rhodostoma CBS 690.94</name>
    <dbReference type="NCBI Taxonomy" id="1392251"/>
    <lineage>
        <taxon>Eukaryota</taxon>
        <taxon>Fungi</taxon>
        <taxon>Dikarya</taxon>
        <taxon>Ascomycota</taxon>
        <taxon>Pezizomycotina</taxon>
        <taxon>Dothideomycetes</taxon>
        <taxon>Pleosporomycetidae</taxon>
        <taxon>Pleosporales</taxon>
        <taxon>Massarineae</taxon>
        <taxon>Didymosphaeriaceae</taxon>
        <taxon>Karstenula</taxon>
    </lineage>
</organism>
<gene>
    <name evidence="2" type="ORF">P171DRAFT_526926</name>
</gene>
<evidence type="ECO:0000313" key="3">
    <source>
        <dbReference type="Proteomes" id="UP000799764"/>
    </source>
</evidence>
<reference evidence="2" key="1">
    <citation type="journal article" date="2020" name="Stud. Mycol.">
        <title>101 Dothideomycetes genomes: a test case for predicting lifestyles and emergence of pathogens.</title>
        <authorList>
            <person name="Haridas S."/>
            <person name="Albert R."/>
            <person name="Binder M."/>
            <person name="Bloem J."/>
            <person name="Labutti K."/>
            <person name="Salamov A."/>
            <person name="Andreopoulos B."/>
            <person name="Baker S."/>
            <person name="Barry K."/>
            <person name="Bills G."/>
            <person name="Bluhm B."/>
            <person name="Cannon C."/>
            <person name="Castanera R."/>
            <person name="Culley D."/>
            <person name="Daum C."/>
            <person name="Ezra D."/>
            <person name="Gonzalez J."/>
            <person name="Henrissat B."/>
            <person name="Kuo A."/>
            <person name="Liang C."/>
            <person name="Lipzen A."/>
            <person name="Lutzoni F."/>
            <person name="Magnuson J."/>
            <person name="Mondo S."/>
            <person name="Nolan M."/>
            <person name="Ohm R."/>
            <person name="Pangilinan J."/>
            <person name="Park H.-J."/>
            <person name="Ramirez L."/>
            <person name="Alfaro M."/>
            <person name="Sun H."/>
            <person name="Tritt A."/>
            <person name="Yoshinaga Y."/>
            <person name="Zwiers L.-H."/>
            <person name="Turgeon B."/>
            <person name="Goodwin S."/>
            <person name="Spatafora J."/>
            <person name="Crous P."/>
            <person name="Grigoriev I."/>
        </authorList>
    </citation>
    <scope>NUCLEOTIDE SEQUENCE</scope>
    <source>
        <strain evidence="2">CBS 690.94</strain>
    </source>
</reference>
<keyword evidence="1" id="KW-1133">Transmembrane helix</keyword>
<keyword evidence="1" id="KW-0812">Transmembrane</keyword>